<reference evidence="3" key="1">
    <citation type="submission" date="2022-11" db="UniProtKB">
        <authorList>
            <consortium name="WormBaseParasite"/>
        </authorList>
    </citation>
    <scope>IDENTIFICATION</scope>
</reference>
<sequence length="77" mass="8728">MKILCIDKLLLRKPTWLKVVDEIFSFKSTPKASTCKIRLRARITTGLGFGLGLGLETCDAYIGLFAFFLFKRKVSLK</sequence>
<organism evidence="2 3">
    <name type="scientific">Romanomermis culicivorax</name>
    <name type="common">Nematode worm</name>
    <dbReference type="NCBI Taxonomy" id="13658"/>
    <lineage>
        <taxon>Eukaryota</taxon>
        <taxon>Metazoa</taxon>
        <taxon>Ecdysozoa</taxon>
        <taxon>Nematoda</taxon>
        <taxon>Enoplea</taxon>
        <taxon>Dorylaimia</taxon>
        <taxon>Mermithida</taxon>
        <taxon>Mermithoidea</taxon>
        <taxon>Mermithidae</taxon>
        <taxon>Romanomermis</taxon>
    </lineage>
</organism>
<keyword evidence="2" id="KW-1185">Reference proteome</keyword>
<name>A0A915L7H7_ROMCU</name>
<dbReference type="WBParaSite" id="nRc.2.0.1.t46772-RA">
    <property type="protein sequence ID" value="nRc.2.0.1.t46772-RA"/>
    <property type="gene ID" value="nRc.2.0.1.g46772"/>
</dbReference>
<accession>A0A915L7H7</accession>
<dbReference type="Proteomes" id="UP000887565">
    <property type="component" value="Unplaced"/>
</dbReference>
<keyword evidence="1" id="KW-0472">Membrane</keyword>
<proteinExistence type="predicted"/>
<keyword evidence="1" id="KW-0812">Transmembrane</keyword>
<evidence type="ECO:0000313" key="3">
    <source>
        <dbReference type="WBParaSite" id="nRc.2.0.1.t46772-RA"/>
    </source>
</evidence>
<feature type="transmembrane region" description="Helical" evidence="1">
    <location>
        <begin position="47"/>
        <end position="70"/>
    </location>
</feature>
<evidence type="ECO:0000313" key="2">
    <source>
        <dbReference type="Proteomes" id="UP000887565"/>
    </source>
</evidence>
<dbReference type="AlphaFoldDB" id="A0A915L7H7"/>
<keyword evidence="1" id="KW-1133">Transmembrane helix</keyword>
<protein>
    <submittedName>
        <fullName evidence="3">Uncharacterized protein</fullName>
    </submittedName>
</protein>
<evidence type="ECO:0000256" key="1">
    <source>
        <dbReference type="SAM" id="Phobius"/>
    </source>
</evidence>